<dbReference type="EMBL" id="SSND01000001">
    <property type="protein sequence ID" value="THD84367.1"/>
    <property type="molecule type" value="Genomic_DNA"/>
</dbReference>
<evidence type="ECO:0000256" key="3">
    <source>
        <dbReference type="ARBA" id="ARBA00023163"/>
    </source>
</evidence>
<gene>
    <name evidence="7" type="ORF">E7811_01020</name>
</gene>
<keyword evidence="3" id="KW-0804">Transcription</keyword>
<feature type="domain" description="HTH tetR-type" evidence="6">
    <location>
        <begin position="78"/>
        <end position="138"/>
    </location>
</feature>
<evidence type="ECO:0000256" key="4">
    <source>
        <dbReference type="PROSITE-ProRule" id="PRU00335"/>
    </source>
</evidence>
<dbReference type="PANTHER" id="PTHR30055">
    <property type="entry name" value="HTH-TYPE TRANSCRIPTIONAL REGULATOR RUTR"/>
    <property type="match status" value="1"/>
</dbReference>
<proteinExistence type="predicted"/>
<comment type="caution">
    <text evidence="7">The sequence shown here is derived from an EMBL/GenBank/DDBJ whole genome shotgun (WGS) entry which is preliminary data.</text>
</comment>
<dbReference type="Pfam" id="PF00440">
    <property type="entry name" value="TetR_N"/>
    <property type="match status" value="1"/>
</dbReference>
<feature type="compositionally biased region" description="Low complexity" evidence="5">
    <location>
        <begin position="18"/>
        <end position="30"/>
    </location>
</feature>
<dbReference type="Proteomes" id="UP000309450">
    <property type="component" value="Unassembled WGS sequence"/>
</dbReference>
<evidence type="ECO:0000259" key="6">
    <source>
        <dbReference type="PROSITE" id="PS50977"/>
    </source>
</evidence>
<evidence type="ECO:0000256" key="2">
    <source>
        <dbReference type="ARBA" id="ARBA00023125"/>
    </source>
</evidence>
<dbReference type="PRINTS" id="PR00455">
    <property type="entry name" value="HTHTETR"/>
</dbReference>
<evidence type="ECO:0000313" key="7">
    <source>
        <dbReference type="EMBL" id="THD84367.1"/>
    </source>
</evidence>
<dbReference type="Gene3D" id="1.10.10.60">
    <property type="entry name" value="Homeodomain-like"/>
    <property type="match status" value="1"/>
</dbReference>
<dbReference type="GO" id="GO:0000976">
    <property type="term" value="F:transcription cis-regulatory region binding"/>
    <property type="evidence" value="ECO:0007669"/>
    <property type="project" value="TreeGrafter"/>
</dbReference>
<dbReference type="Gene3D" id="1.10.357.10">
    <property type="entry name" value="Tetracycline Repressor, domain 2"/>
    <property type="match status" value="1"/>
</dbReference>
<evidence type="ECO:0000256" key="1">
    <source>
        <dbReference type="ARBA" id="ARBA00023015"/>
    </source>
</evidence>
<dbReference type="InterPro" id="IPR001647">
    <property type="entry name" value="HTH_TetR"/>
</dbReference>
<evidence type="ECO:0000313" key="8">
    <source>
        <dbReference type="Proteomes" id="UP000309450"/>
    </source>
</evidence>
<dbReference type="SUPFAM" id="SSF46689">
    <property type="entry name" value="Homeodomain-like"/>
    <property type="match status" value="1"/>
</dbReference>
<reference evidence="7 8" key="1">
    <citation type="submission" date="2019-04" db="EMBL/GenBank/DDBJ databases">
        <title>Draft genome sequence of Gemmobacter aestuarii sp. nov.</title>
        <authorList>
            <person name="Hameed A."/>
            <person name="Lin S.-Y."/>
            <person name="Shahina M."/>
            <person name="Lai W.-A."/>
            <person name="Young C.-C."/>
        </authorList>
    </citation>
    <scope>NUCLEOTIDE SEQUENCE [LARGE SCALE GENOMIC DNA]</scope>
    <source>
        <strain evidence="7 8">CC-PW-75</strain>
    </source>
</reference>
<feature type="region of interest" description="Disordered" evidence="5">
    <location>
        <begin position="1"/>
        <end position="42"/>
    </location>
</feature>
<organism evidence="7 8">
    <name type="scientific">Aliigemmobacter aestuarii</name>
    <dbReference type="NCBI Taxonomy" id="1445661"/>
    <lineage>
        <taxon>Bacteria</taxon>
        <taxon>Pseudomonadati</taxon>
        <taxon>Pseudomonadota</taxon>
        <taxon>Alphaproteobacteria</taxon>
        <taxon>Rhodobacterales</taxon>
        <taxon>Paracoccaceae</taxon>
        <taxon>Aliigemmobacter</taxon>
    </lineage>
</organism>
<dbReference type="PROSITE" id="PS50977">
    <property type="entry name" value="HTH_TETR_2"/>
    <property type="match status" value="1"/>
</dbReference>
<keyword evidence="8" id="KW-1185">Reference proteome</keyword>
<sequence>MPLPLRWPSITKTSPAGARSNASCRSSKNSSRTDRAATEPPFSFPLRDGRPWLYLPVTRVTLLRPDRGGVRMREELRAGRREAIEAAAYRLLAEKGYAGMSMLAVARAARASNETIYRWYGSKEGLARALVDSNTLVVRQVLDRALAAAPEGAPEGGGEPLKALYAICPVLLEMQVGDRMTALNRAAAADPSGELGRALDRSEREEIIVRLALLMQAAIAAGSVKEENAARATEWLMRLLVGDWQVRRMTGVMPMPGAEAIAARVAEAWRAFRRLAVLR</sequence>
<keyword evidence="2 4" id="KW-0238">DNA-binding</keyword>
<dbReference type="InterPro" id="IPR009057">
    <property type="entry name" value="Homeodomain-like_sf"/>
</dbReference>
<accession>A0A4S3MPS9</accession>
<protein>
    <submittedName>
        <fullName evidence="7">TetR/AcrR family transcriptional regulator</fullName>
    </submittedName>
</protein>
<dbReference type="PANTHER" id="PTHR30055:SF234">
    <property type="entry name" value="HTH-TYPE TRANSCRIPTIONAL REGULATOR BETI"/>
    <property type="match status" value="1"/>
</dbReference>
<keyword evidence="1" id="KW-0805">Transcription regulation</keyword>
<dbReference type="GO" id="GO:0003700">
    <property type="term" value="F:DNA-binding transcription factor activity"/>
    <property type="evidence" value="ECO:0007669"/>
    <property type="project" value="TreeGrafter"/>
</dbReference>
<feature type="DNA-binding region" description="H-T-H motif" evidence="4">
    <location>
        <begin position="101"/>
        <end position="120"/>
    </location>
</feature>
<dbReference type="InterPro" id="IPR050109">
    <property type="entry name" value="HTH-type_TetR-like_transc_reg"/>
</dbReference>
<dbReference type="Pfam" id="PF14246">
    <property type="entry name" value="TetR_C_7"/>
    <property type="match status" value="1"/>
</dbReference>
<evidence type="ECO:0000256" key="5">
    <source>
        <dbReference type="SAM" id="MobiDB-lite"/>
    </source>
</evidence>
<dbReference type="OrthoDB" id="7914379at2"/>
<dbReference type="AlphaFoldDB" id="A0A4S3MPS9"/>
<dbReference type="InterPro" id="IPR039536">
    <property type="entry name" value="TetR_C_Proteobacteria"/>
</dbReference>
<name>A0A4S3MPS9_9RHOB</name>